<dbReference type="Gene3D" id="3.30.70.120">
    <property type="match status" value="1"/>
</dbReference>
<dbReference type="PANTHER" id="PTHR35983">
    <property type="entry name" value="UPF0166 PROTEIN TM_0021"/>
    <property type="match status" value="1"/>
</dbReference>
<dbReference type="SUPFAM" id="SSF54913">
    <property type="entry name" value="GlnB-like"/>
    <property type="match status" value="1"/>
</dbReference>
<dbReference type="Proteomes" id="UP000199532">
    <property type="component" value="Unassembled WGS sequence"/>
</dbReference>
<dbReference type="RefSeq" id="WP_090335651.1">
    <property type="nucleotide sequence ID" value="NZ_FNXY01000004.1"/>
</dbReference>
<protein>
    <submittedName>
        <fullName evidence="2">Uncharacterized protein</fullName>
    </submittedName>
</protein>
<gene>
    <name evidence="2" type="ORF">SAMN04487995_2655</name>
</gene>
<dbReference type="Pfam" id="PF02641">
    <property type="entry name" value="DUF190"/>
    <property type="match status" value="1"/>
</dbReference>
<dbReference type="PANTHER" id="PTHR35983:SF1">
    <property type="entry name" value="UPF0166 PROTEIN TM_0021"/>
    <property type="match status" value="1"/>
</dbReference>
<evidence type="ECO:0000313" key="2">
    <source>
        <dbReference type="EMBL" id="SEI94274.1"/>
    </source>
</evidence>
<sequence>MLQAQIFIGKDQFFREQPLYEYIMQLLMKQKIRGATVFIGRLGYDESKHLNRPYDLFSFDETPILITFIDEEEHVKSALTVLRKEVKSGFIITHQVDKWN</sequence>
<name>A0A1H6UUD9_9BACT</name>
<reference evidence="2 3" key="1">
    <citation type="submission" date="2016-10" db="EMBL/GenBank/DDBJ databases">
        <authorList>
            <person name="de Groot N.N."/>
        </authorList>
    </citation>
    <scope>NUCLEOTIDE SEQUENCE [LARGE SCALE GENOMIC DNA]</scope>
    <source>
        <strain evidence="2 3">DSM 19938</strain>
    </source>
</reference>
<dbReference type="InterPro" id="IPR003793">
    <property type="entry name" value="UPF0166"/>
</dbReference>
<dbReference type="OrthoDB" id="9795599at2"/>
<accession>A0A1H6UUD9</accession>
<dbReference type="STRING" id="408657.SAMN04487995_2655"/>
<dbReference type="EMBL" id="FNXY01000004">
    <property type="protein sequence ID" value="SEI94274.1"/>
    <property type="molecule type" value="Genomic_DNA"/>
</dbReference>
<evidence type="ECO:0000313" key="3">
    <source>
        <dbReference type="Proteomes" id="UP000199532"/>
    </source>
</evidence>
<organism evidence="2 3">
    <name type="scientific">Dyadobacter koreensis</name>
    <dbReference type="NCBI Taxonomy" id="408657"/>
    <lineage>
        <taxon>Bacteria</taxon>
        <taxon>Pseudomonadati</taxon>
        <taxon>Bacteroidota</taxon>
        <taxon>Cytophagia</taxon>
        <taxon>Cytophagales</taxon>
        <taxon>Spirosomataceae</taxon>
        <taxon>Dyadobacter</taxon>
    </lineage>
</organism>
<dbReference type="InterPro" id="IPR011322">
    <property type="entry name" value="N-reg_PII-like_a/b"/>
</dbReference>
<dbReference type="AlphaFoldDB" id="A0A1H6UUD9"/>
<evidence type="ECO:0000256" key="1">
    <source>
        <dbReference type="ARBA" id="ARBA00010554"/>
    </source>
</evidence>
<comment type="similarity">
    <text evidence="1">Belongs to the UPF0166 family.</text>
</comment>
<keyword evidence="3" id="KW-1185">Reference proteome</keyword>
<dbReference type="InterPro" id="IPR015867">
    <property type="entry name" value="N-reg_PII/ATP_PRibTrfase_C"/>
</dbReference>
<proteinExistence type="inferred from homology"/>